<evidence type="ECO:0000313" key="2">
    <source>
        <dbReference type="EMBL" id="QDU78335.1"/>
    </source>
</evidence>
<dbReference type="Proteomes" id="UP000317178">
    <property type="component" value="Chromosome"/>
</dbReference>
<organism evidence="2 3">
    <name type="scientific">Polystyrenella longa</name>
    <dbReference type="NCBI Taxonomy" id="2528007"/>
    <lineage>
        <taxon>Bacteria</taxon>
        <taxon>Pseudomonadati</taxon>
        <taxon>Planctomycetota</taxon>
        <taxon>Planctomycetia</taxon>
        <taxon>Planctomycetales</taxon>
        <taxon>Planctomycetaceae</taxon>
        <taxon>Polystyrenella</taxon>
    </lineage>
</organism>
<dbReference type="KEGG" id="plon:Pla110_00360"/>
<gene>
    <name evidence="2" type="ORF">Pla110_00360</name>
</gene>
<dbReference type="RefSeq" id="WP_144991998.1">
    <property type="nucleotide sequence ID" value="NZ_CP036281.1"/>
</dbReference>
<dbReference type="InterPro" id="IPR051783">
    <property type="entry name" value="NAD(P)-dependent_oxidoreduct"/>
</dbReference>
<dbReference type="InterPro" id="IPR036291">
    <property type="entry name" value="NAD(P)-bd_dom_sf"/>
</dbReference>
<dbReference type="OrthoDB" id="9808276at2"/>
<accession>A0A518CGI4</accession>
<keyword evidence="3" id="KW-1185">Reference proteome</keyword>
<feature type="domain" description="NAD-dependent epimerase/dehydratase" evidence="1">
    <location>
        <begin position="5"/>
        <end position="208"/>
    </location>
</feature>
<protein>
    <submittedName>
        <fullName evidence="2">Short chain dehydrogenase</fullName>
    </submittedName>
</protein>
<dbReference type="Pfam" id="PF01370">
    <property type="entry name" value="Epimerase"/>
    <property type="match status" value="1"/>
</dbReference>
<evidence type="ECO:0000259" key="1">
    <source>
        <dbReference type="Pfam" id="PF01370"/>
    </source>
</evidence>
<dbReference type="EMBL" id="CP036281">
    <property type="protein sequence ID" value="QDU78335.1"/>
    <property type="molecule type" value="Genomic_DNA"/>
</dbReference>
<dbReference type="Gene3D" id="3.40.50.720">
    <property type="entry name" value="NAD(P)-binding Rossmann-like Domain"/>
    <property type="match status" value="1"/>
</dbReference>
<dbReference type="CDD" id="cd05266">
    <property type="entry name" value="SDR_a4"/>
    <property type="match status" value="1"/>
</dbReference>
<dbReference type="SUPFAM" id="SSF51735">
    <property type="entry name" value="NAD(P)-binding Rossmann-fold domains"/>
    <property type="match status" value="1"/>
</dbReference>
<dbReference type="GO" id="GO:0004029">
    <property type="term" value="F:aldehyde dehydrogenase (NAD+) activity"/>
    <property type="evidence" value="ECO:0007669"/>
    <property type="project" value="TreeGrafter"/>
</dbReference>
<dbReference type="PANTHER" id="PTHR48079:SF6">
    <property type="entry name" value="NAD(P)-BINDING DOMAIN-CONTAINING PROTEIN-RELATED"/>
    <property type="match status" value="1"/>
</dbReference>
<dbReference type="PANTHER" id="PTHR48079">
    <property type="entry name" value="PROTEIN YEEZ"/>
    <property type="match status" value="1"/>
</dbReference>
<evidence type="ECO:0000313" key="3">
    <source>
        <dbReference type="Proteomes" id="UP000317178"/>
    </source>
</evidence>
<sequence length="292" mass="32733">MSDLIIGCGYLGKRVAARWLAENRDVHVLTRSQNNADQFTQQGMTPVIGDVTQPESLNTLAQQEYGTVLYAVGFDRAAGPSKREVYIDGLQNVLARLKPRCQRFLYISSTSVYGVSDGSWVDEQSATEPETESGEICLQAEQAVRNTFSTGPATGSILRLAGIYGPDRLLRRIEMLRNDDPIPGNPESWLNLIHVEDAARVALAVEKQRNPASLYLVCDNQPPTREEYYRELARLVNAPEPRFDDDTPAKRTRGLNKRCRNQFVKESLPFQFDYPTYQTGLQTAVEQTDGLD</sequence>
<dbReference type="InterPro" id="IPR001509">
    <property type="entry name" value="Epimerase_deHydtase"/>
</dbReference>
<dbReference type="AlphaFoldDB" id="A0A518CGI4"/>
<name>A0A518CGI4_9PLAN</name>
<reference evidence="2 3" key="1">
    <citation type="submission" date="2019-02" db="EMBL/GenBank/DDBJ databases">
        <title>Deep-cultivation of Planctomycetes and their phenomic and genomic characterization uncovers novel biology.</title>
        <authorList>
            <person name="Wiegand S."/>
            <person name="Jogler M."/>
            <person name="Boedeker C."/>
            <person name="Pinto D."/>
            <person name="Vollmers J."/>
            <person name="Rivas-Marin E."/>
            <person name="Kohn T."/>
            <person name="Peeters S.H."/>
            <person name="Heuer A."/>
            <person name="Rast P."/>
            <person name="Oberbeckmann S."/>
            <person name="Bunk B."/>
            <person name="Jeske O."/>
            <person name="Meyerdierks A."/>
            <person name="Storesund J.E."/>
            <person name="Kallscheuer N."/>
            <person name="Luecker S."/>
            <person name="Lage O.M."/>
            <person name="Pohl T."/>
            <person name="Merkel B.J."/>
            <person name="Hornburger P."/>
            <person name="Mueller R.-W."/>
            <person name="Bruemmer F."/>
            <person name="Labrenz M."/>
            <person name="Spormann A.M."/>
            <person name="Op den Camp H."/>
            <person name="Overmann J."/>
            <person name="Amann R."/>
            <person name="Jetten M.S.M."/>
            <person name="Mascher T."/>
            <person name="Medema M.H."/>
            <person name="Devos D.P."/>
            <person name="Kaster A.-K."/>
            <person name="Ovreas L."/>
            <person name="Rohde M."/>
            <person name="Galperin M.Y."/>
            <person name="Jogler C."/>
        </authorList>
    </citation>
    <scope>NUCLEOTIDE SEQUENCE [LARGE SCALE GENOMIC DNA]</scope>
    <source>
        <strain evidence="2 3">Pla110</strain>
    </source>
</reference>
<dbReference type="GO" id="GO:0005737">
    <property type="term" value="C:cytoplasm"/>
    <property type="evidence" value="ECO:0007669"/>
    <property type="project" value="TreeGrafter"/>
</dbReference>
<proteinExistence type="predicted"/>